<dbReference type="EMBL" id="CAJZAF010000018">
    <property type="protein sequence ID" value="CAG9176396.1"/>
    <property type="molecule type" value="Genomic_DNA"/>
</dbReference>
<organism evidence="1 2">
    <name type="scientific">Cupriavidus pinatubonensis</name>
    <dbReference type="NCBI Taxonomy" id="248026"/>
    <lineage>
        <taxon>Bacteria</taxon>
        <taxon>Pseudomonadati</taxon>
        <taxon>Pseudomonadota</taxon>
        <taxon>Betaproteobacteria</taxon>
        <taxon>Burkholderiales</taxon>
        <taxon>Burkholderiaceae</taxon>
        <taxon>Cupriavidus</taxon>
    </lineage>
</organism>
<comment type="caution">
    <text evidence="1">The sequence shown here is derived from an EMBL/GenBank/DDBJ whole genome shotgun (WGS) entry which is preliminary data.</text>
</comment>
<keyword evidence="2" id="KW-1185">Reference proteome</keyword>
<evidence type="ECO:0000313" key="1">
    <source>
        <dbReference type="EMBL" id="CAG9176396.1"/>
    </source>
</evidence>
<dbReference type="Proteomes" id="UP000701702">
    <property type="component" value="Unassembled WGS sequence"/>
</dbReference>
<name>A0ABN7YWA6_9BURK</name>
<dbReference type="Gene3D" id="3.20.20.80">
    <property type="entry name" value="Glycosidases"/>
    <property type="match status" value="1"/>
</dbReference>
<proteinExistence type="predicted"/>
<dbReference type="InterPro" id="IPR017853">
    <property type="entry name" value="GH"/>
</dbReference>
<sequence length="319" mass="34938">MQDGRQLPAYAQAIEQVAHTKDVIHDILDAVLLQAVRHTAFQRDHAAVHADLYVLHIETAAARQAVADVLQDPLVAALVAARSLRPVPLSGVLSAARCALVDPRELIVGVCLLRRVVPELATSRRAVRRFAITARLRQFGRVIQLTAPGVPDRYQGREDWDLSLVDPDNRRPVDYARLQVQLESPAGWAEWLADWRDGRIKQQIVRHVLAARRAHEALFRDGDYQPLAAKGPLADHVLAFARTLGEQQALTVVSRLGATLVADIPLVPPARWGSTMIDTGTGQARCWVDALTGQAFAADGLRIPHVLGALPVALLLRQG</sequence>
<reference evidence="1 2" key="1">
    <citation type="submission" date="2021-08" db="EMBL/GenBank/DDBJ databases">
        <authorList>
            <person name="Peeters C."/>
        </authorList>
    </citation>
    <scope>NUCLEOTIDE SEQUENCE [LARGE SCALE GENOMIC DNA]</scope>
    <source>
        <strain evidence="1 2">LMG 23994</strain>
    </source>
</reference>
<protein>
    <submittedName>
        <fullName evidence="1">Uncharacterized protein</fullName>
    </submittedName>
</protein>
<evidence type="ECO:0000313" key="2">
    <source>
        <dbReference type="Proteomes" id="UP000701702"/>
    </source>
</evidence>
<accession>A0ABN7YWA6</accession>
<dbReference type="PANTHER" id="PTHR10357">
    <property type="entry name" value="ALPHA-AMYLASE FAMILY MEMBER"/>
    <property type="match status" value="1"/>
</dbReference>
<dbReference type="SUPFAM" id="SSF51445">
    <property type="entry name" value="(Trans)glycosidases"/>
    <property type="match status" value="1"/>
</dbReference>
<dbReference type="PANTHER" id="PTHR10357:SF216">
    <property type="entry name" value="MALTOOLIGOSYL TREHALOSE SYNTHASE-RELATED"/>
    <property type="match status" value="1"/>
</dbReference>
<gene>
    <name evidence="1" type="ORF">LMG23994_03398</name>
</gene>